<evidence type="ECO:0000313" key="1">
    <source>
        <dbReference type="EMBL" id="GGN92827.1"/>
    </source>
</evidence>
<keyword evidence="2" id="KW-1185">Reference proteome</keyword>
<proteinExistence type="predicted"/>
<organism evidence="1 2">
    <name type="scientific">Haloarcula pellucida</name>
    <dbReference type="NCBI Taxonomy" id="1427151"/>
    <lineage>
        <taxon>Archaea</taxon>
        <taxon>Methanobacteriati</taxon>
        <taxon>Methanobacteriota</taxon>
        <taxon>Stenosarchaea group</taxon>
        <taxon>Halobacteria</taxon>
        <taxon>Halobacteriales</taxon>
        <taxon>Haloarculaceae</taxon>
        <taxon>Haloarcula</taxon>
    </lineage>
</organism>
<evidence type="ECO:0000313" key="2">
    <source>
        <dbReference type="Proteomes" id="UP000605784"/>
    </source>
</evidence>
<reference evidence="1" key="1">
    <citation type="journal article" date="2014" name="Int. J. Syst. Evol. Microbiol.">
        <title>Complete genome sequence of Corynebacterium casei LMG S-19264T (=DSM 44701T), isolated from a smear-ripened cheese.</title>
        <authorList>
            <consortium name="US DOE Joint Genome Institute (JGI-PGF)"/>
            <person name="Walter F."/>
            <person name="Albersmeier A."/>
            <person name="Kalinowski J."/>
            <person name="Ruckert C."/>
        </authorList>
    </citation>
    <scope>NUCLEOTIDE SEQUENCE</scope>
    <source>
        <strain evidence="1">JCM 17820</strain>
    </source>
</reference>
<reference evidence="1" key="2">
    <citation type="submission" date="2020-09" db="EMBL/GenBank/DDBJ databases">
        <authorList>
            <person name="Sun Q."/>
            <person name="Ohkuma M."/>
        </authorList>
    </citation>
    <scope>NUCLEOTIDE SEQUENCE</scope>
    <source>
        <strain evidence="1">JCM 17820</strain>
    </source>
</reference>
<dbReference type="Proteomes" id="UP000605784">
    <property type="component" value="Unassembled WGS sequence"/>
</dbReference>
<gene>
    <name evidence="1" type="ORF">GCM10009030_17450</name>
</gene>
<comment type="caution">
    <text evidence="1">The sequence shown here is derived from an EMBL/GenBank/DDBJ whole genome shotgun (WGS) entry which is preliminary data.</text>
</comment>
<sequence length="138" mass="15017">MGPYDPRTKEAWTNLNQRFGKCPECGQEPFEGYDALKSYSRPATALSGVLVALATSNLLSIIPAGDKAVESIGYIIKAYTADSQGAARISEAVMKGNCEITNVEISDGIFRCIKCDETWEPGSWDVSFSDLGLTAYKY</sequence>
<dbReference type="EMBL" id="BMOU01000002">
    <property type="protein sequence ID" value="GGN92827.1"/>
    <property type="molecule type" value="Genomic_DNA"/>
</dbReference>
<dbReference type="RefSeq" id="WP_188996507.1">
    <property type="nucleotide sequence ID" value="NZ_BMOU01000002.1"/>
</dbReference>
<name>A0A830GJV3_9EURY</name>
<accession>A0A830GJV3</accession>
<protein>
    <submittedName>
        <fullName evidence="1">Uncharacterized protein</fullName>
    </submittedName>
</protein>
<dbReference type="AlphaFoldDB" id="A0A830GJV3"/>